<dbReference type="Proteomes" id="UP000054845">
    <property type="component" value="Unassembled WGS sequence"/>
</dbReference>
<dbReference type="InterPro" id="IPR036071">
    <property type="entry name" value="AMMECR1_dom_sf"/>
</dbReference>
<evidence type="ECO:0000259" key="1">
    <source>
        <dbReference type="PROSITE" id="PS51112"/>
    </source>
</evidence>
<dbReference type="PROSITE" id="PS51112">
    <property type="entry name" value="AMMECR1"/>
    <property type="match status" value="1"/>
</dbReference>
<name>A0A0P1BIY4_9BASI</name>
<dbReference type="Pfam" id="PF01871">
    <property type="entry name" value="AMMECR1"/>
    <property type="match status" value="1"/>
</dbReference>
<dbReference type="Gene3D" id="3.30.700.20">
    <property type="entry name" value="Hypothetical protein ph0010, domain 1"/>
    <property type="match status" value="1"/>
</dbReference>
<sequence length="205" mass="23237">MTTPSQALPEHCFYCFDVLEANLLEGTSTAKPNFDGGEEAFPLFVTWNTLKDGSTRLRGCIGTFAAKPLAKGLAEYAIISAFEDTRFNPIRERELPTLECGISLLTAFEECSDWQDWQVGLHGIYIHLPVQNGSRHELTATFLPDVIPAQGWNKEEAIDHAIRKAGFVGKIDQKVRESLRVRRYRSEKVSRTYEEWKAWKAARQS</sequence>
<accession>A0A0P1BIY4</accession>
<evidence type="ECO:0000313" key="3">
    <source>
        <dbReference type="Proteomes" id="UP000054845"/>
    </source>
</evidence>
<evidence type="ECO:0000313" key="2">
    <source>
        <dbReference type="EMBL" id="CEH16335.1"/>
    </source>
</evidence>
<feature type="domain" description="AMMECR1" evidence="1">
    <location>
        <begin position="1"/>
        <end position="200"/>
    </location>
</feature>
<dbReference type="NCBIfam" id="TIGR00296">
    <property type="entry name" value="TIGR00296 family protein"/>
    <property type="match status" value="1"/>
</dbReference>
<dbReference type="InterPro" id="IPR023473">
    <property type="entry name" value="AMMECR1"/>
</dbReference>
<dbReference type="OrthoDB" id="24630at2759"/>
<keyword evidence="3" id="KW-1185">Reference proteome</keyword>
<dbReference type="STRING" id="401625.A0A0P1BIY4"/>
<protein>
    <submittedName>
        <fullName evidence="2">Uncharacterized conserved protein, AMMECR1</fullName>
    </submittedName>
</protein>
<dbReference type="PANTHER" id="PTHR13016:SF0">
    <property type="entry name" value="AMME SYNDROME CANDIDATE GENE 1 PROTEIN"/>
    <property type="match status" value="1"/>
</dbReference>
<reference evidence="2 3" key="1">
    <citation type="submission" date="2014-09" db="EMBL/GenBank/DDBJ databases">
        <authorList>
            <person name="Magalhaes I.L.F."/>
            <person name="Oliveira U."/>
            <person name="Santos F.R."/>
            <person name="Vidigal T.H.D.A."/>
            <person name="Brescovit A.D."/>
            <person name="Santos A.J."/>
        </authorList>
    </citation>
    <scope>NUCLEOTIDE SEQUENCE [LARGE SCALE GENOMIC DNA]</scope>
</reference>
<dbReference type="InterPro" id="IPR002733">
    <property type="entry name" value="AMMECR1_domain"/>
</dbReference>
<dbReference type="PANTHER" id="PTHR13016">
    <property type="entry name" value="AMMECR1 HOMOLOG"/>
    <property type="match status" value="1"/>
</dbReference>
<dbReference type="InterPro" id="IPR027485">
    <property type="entry name" value="AMMECR1_N"/>
</dbReference>
<organism evidence="2 3">
    <name type="scientific">Ceraceosorus bombacis</name>
    <dbReference type="NCBI Taxonomy" id="401625"/>
    <lineage>
        <taxon>Eukaryota</taxon>
        <taxon>Fungi</taxon>
        <taxon>Dikarya</taxon>
        <taxon>Basidiomycota</taxon>
        <taxon>Ustilaginomycotina</taxon>
        <taxon>Exobasidiomycetes</taxon>
        <taxon>Ceraceosorales</taxon>
        <taxon>Ceraceosoraceae</taxon>
        <taxon>Ceraceosorus</taxon>
    </lineage>
</organism>
<proteinExistence type="predicted"/>
<dbReference type="SUPFAM" id="SSF143447">
    <property type="entry name" value="AMMECR1-like"/>
    <property type="match status" value="1"/>
</dbReference>
<dbReference type="EMBL" id="CCYA01000278">
    <property type="protein sequence ID" value="CEH16335.1"/>
    <property type="molecule type" value="Genomic_DNA"/>
</dbReference>
<dbReference type="AlphaFoldDB" id="A0A0P1BIY4"/>